<keyword evidence="1" id="KW-0597">Phosphoprotein</keyword>
<organism evidence="7 8">
    <name type="scientific">Mycoemilia scoparia</name>
    <dbReference type="NCBI Taxonomy" id="417184"/>
    <lineage>
        <taxon>Eukaryota</taxon>
        <taxon>Fungi</taxon>
        <taxon>Fungi incertae sedis</taxon>
        <taxon>Zoopagomycota</taxon>
        <taxon>Kickxellomycotina</taxon>
        <taxon>Kickxellomycetes</taxon>
        <taxon>Kickxellales</taxon>
        <taxon>Kickxellaceae</taxon>
        <taxon>Mycoemilia</taxon>
    </lineage>
</organism>
<evidence type="ECO:0000256" key="3">
    <source>
        <dbReference type="ARBA" id="ARBA00022884"/>
    </source>
</evidence>
<dbReference type="Gene3D" id="3.30.70.330">
    <property type="match status" value="3"/>
</dbReference>
<feature type="compositionally biased region" description="Basic and acidic residues" evidence="5">
    <location>
        <begin position="195"/>
        <end position="207"/>
    </location>
</feature>
<dbReference type="InterPro" id="IPR006509">
    <property type="entry name" value="RBM39_SF"/>
</dbReference>
<evidence type="ECO:0000256" key="1">
    <source>
        <dbReference type="ARBA" id="ARBA00022553"/>
    </source>
</evidence>
<dbReference type="CDD" id="cd00590">
    <property type="entry name" value="RRM_SF"/>
    <property type="match status" value="1"/>
</dbReference>
<dbReference type="Pfam" id="PF00076">
    <property type="entry name" value="RRM_1"/>
    <property type="match status" value="3"/>
</dbReference>
<dbReference type="PROSITE" id="PS50102">
    <property type="entry name" value="RRM"/>
    <property type="match status" value="3"/>
</dbReference>
<evidence type="ECO:0000259" key="6">
    <source>
        <dbReference type="PROSITE" id="PS50102"/>
    </source>
</evidence>
<evidence type="ECO:0000256" key="5">
    <source>
        <dbReference type="SAM" id="MobiDB-lite"/>
    </source>
</evidence>
<dbReference type="GO" id="GO:0006397">
    <property type="term" value="P:mRNA processing"/>
    <property type="evidence" value="ECO:0007669"/>
    <property type="project" value="InterPro"/>
</dbReference>
<keyword evidence="2" id="KW-0677">Repeat</keyword>
<dbReference type="EMBL" id="JANBPU010000096">
    <property type="protein sequence ID" value="KAJ1916641.1"/>
    <property type="molecule type" value="Genomic_DNA"/>
</dbReference>
<name>A0A9W8DT14_9FUNG</name>
<gene>
    <name evidence="7" type="primary">rsd1</name>
    <name evidence="7" type="ORF">H4219_003656</name>
</gene>
<evidence type="ECO:0000313" key="7">
    <source>
        <dbReference type="EMBL" id="KAJ1916641.1"/>
    </source>
</evidence>
<feature type="compositionally biased region" description="Basic residues" evidence="5">
    <location>
        <begin position="110"/>
        <end position="121"/>
    </location>
</feature>
<dbReference type="OrthoDB" id="5411533at2759"/>
<dbReference type="GO" id="GO:0005634">
    <property type="term" value="C:nucleus"/>
    <property type="evidence" value="ECO:0007669"/>
    <property type="project" value="InterPro"/>
</dbReference>
<proteinExistence type="predicted"/>
<feature type="compositionally biased region" description="Polar residues" evidence="5">
    <location>
        <begin position="57"/>
        <end position="66"/>
    </location>
</feature>
<dbReference type="Proteomes" id="UP001150538">
    <property type="component" value="Unassembled WGS sequence"/>
</dbReference>
<dbReference type="CDD" id="cd12283">
    <property type="entry name" value="RRM1_RBM39_like"/>
    <property type="match status" value="1"/>
</dbReference>
<feature type="compositionally biased region" description="Polar residues" evidence="5">
    <location>
        <begin position="21"/>
        <end position="34"/>
    </location>
</feature>
<dbReference type="InterPro" id="IPR000504">
    <property type="entry name" value="RRM_dom"/>
</dbReference>
<feature type="region of interest" description="Disordered" evidence="5">
    <location>
        <begin position="1"/>
        <end position="207"/>
    </location>
</feature>
<evidence type="ECO:0000313" key="8">
    <source>
        <dbReference type="Proteomes" id="UP001150538"/>
    </source>
</evidence>
<comment type="caution">
    <text evidence="7">The sequence shown here is derived from an EMBL/GenBank/DDBJ whole genome shotgun (WGS) entry which is preliminary data.</text>
</comment>
<dbReference type="PANTHER" id="PTHR48036">
    <property type="entry name" value="SPLICING FACTOR (PAD-1), PUTATIVE (AFU_ORTHOLOGUE AFUA_1G15810)-RELATED"/>
    <property type="match status" value="1"/>
</dbReference>
<dbReference type="SUPFAM" id="SSF54928">
    <property type="entry name" value="RNA-binding domain, RBD"/>
    <property type="match status" value="2"/>
</dbReference>
<dbReference type="CDD" id="cd12285">
    <property type="entry name" value="RRM3_RBM39_like"/>
    <property type="match status" value="1"/>
</dbReference>
<accession>A0A9W8DT14</accession>
<reference evidence="7" key="1">
    <citation type="submission" date="2022-07" db="EMBL/GenBank/DDBJ databases">
        <title>Phylogenomic reconstructions and comparative analyses of Kickxellomycotina fungi.</title>
        <authorList>
            <person name="Reynolds N.K."/>
            <person name="Stajich J.E."/>
            <person name="Barry K."/>
            <person name="Grigoriev I.V."/>
            <person name="Crous P."/>
            <person name="Smith M.E."/>
        </authorList>
    </citation>
    <scope>NUCLEOTIDE SEQUENCE</scope>
    <source>
        <strain evidence="7">NBRC 100468</strain>
    </source>
</reference>
<dbReference type="InterPro" id="IPR003954">
    <property type="entry name" value="RRM_euk-type"/>
</dbReference>
<feature type="compositionally biased region" description="Basic residues" evidence="5">
    <location>
        <begin position="89"/>
        <end position="100"/>
    </location>
</feature>
<feature type="domain" description="RRM" evidence="6">
    <location>
        <begin position="465"/>
        <end position="548"/>
    </location>
</feature>
<feature type="compositionally biased region" description="Polar residues" evidence="5">
    <location>
        <begin position="398"/>
        <end position="462"/>
    </location>
</feature>
<dbReference type="AlphaFoldDB" id="A0A9W8DT14"/>
<dbReference type="InterPro" id="IPR035979">
    <property type="entry name" value="RBD_domain_sf"/>
</dbReference>
<dbReference type="InterPro" id="IPR012677">
    <property type="entry name" value="Nucleotide-bd_a/b_plait_sf"/>
</dbReference>
<protein>
    <submittedName>
        <fullName evidence="7">Splicing factor</fullName>
    </submittedName>
</protein>
<keyword evidence="8" id="KW-1185">Reference proteome</keyword>
<feature type="compositionally biased region" description="Basic and acidic residues" evidence="5">
    <location>
        <begin position="122"/>
        <end position="184"/>
    </location>
</feature>
<dbReference type="GO" id="GO:0003723">
    <property type="term" value="F:RNA binding"/>
    <property type="evidence" value="ECO:0007669"/>
    <property type="project" value="UniProtKB-UniRule"/>
</dbReference>
<feature type="domain" description="RRM" evidence="6">
    <location>
        <begin position="210"/>
        <end position="287"/>
    </location>
</feature>
<evidence type="ECO:0000256" key="4">
    <source>
        <dbReference type="PROSITE-ProRule" id="PRU00176"/>
    </source>
</evidence>
<feature type="domain" description="RRM" evidence="6">
    <location>
        <begin position="313"/>
        <end position="392"/>
    </location>
</feature>
<dbReference type="Pfam" id="PF15519">
    <property type="entry name" value="RBM39linker"/>
    <property type="match status" value="1"/>
</dbReference>
<evidence type="ECO:0000256" key="2">
    <source>
        <dbReference type="ARBA" id="ARBA00022737"/>
    </source>
</evidence>
<feature type="compositionally biased region" description="Basic and acidic residues" evidence="5">
    <location>
        <begin position="67"/>
        <end position="88"/>
    </location>
</feature>
<feature type="compositionally biased region" description="Basic residues" evidence="5">
    <location>
        <begin position="185"/>
        <end position="194"/>
    </location>
</feature>
<sequence length="561" mass="64038">MSLTEAAAEAKVFPSPIEAESPQSFNGENSSVHLSNNNTNGENGESDWRKRRRAQNEPKSPQSPSNRLDHPKDKEVSDRGSESKDTHRSRNGSRHRHRERRPSSRDSRSPPRRRSRSRHSHRSDSRSYRRRDRDYDRDSRRYSSHRSRDYDDYYDHRYGTDDYRRSRERTSSRKSRRDSDSDRRRGSHRSSRRNRSPEPRKTDTVDSDRRTVFVTQLAARLREHELIEFFEKAGKVRNAKIVSDRASRRSKGVGYVEFDEFESIQKAVAMSGDLLLGIPIIVQYSEAEKNHQTGVKEYNTESPMNFSYELPSNSLYVSKIPEQFAEEDLKDLFQTIGQLQFFKLLSKEPNDMKTNRAIVQYSTVQVAQLALTQLNGMELLPGSKLELRYATTKEQNEAKSSAIPTPTPSATEAVNSGYSVNDNGNLQNTPNGVANMPSPTINDNTPSNVSSDDVKQSPSTQGPTAMILLSNMFDPAEETEPNWEQELEDDVGQECSKYGQIAQTVLDPNSKGNIYLKYADIESSQRAMADLNGRWFAGKQIVAVYLEENAYNSQIANIQRK</sequence>
<dbReference type="SMART" id="SM00361">
    <property type="entry name" value="RRM_1"/>
    <property type="match status" value="1"/>
</dbReference>
<dbReference type="InterPro" id="IPR029123">
    <property type="entry name" value="RBM39_linker"/>
</dbReference>
<dbReference type="SMART" id="SM00360">
    <property type="entry name" value="RRM"/>
    <property type="match status" value="3"/>
</dbReference>
<keyword evidence="3 4" id="KW-0694">RNA-binding</keyword>
<feature type="region of interest" description="Disordered" evidence="5">
    <location>
        <begin position="391"/>
        <end position="462"/>
    </location>
</feature>